<sequence length="86" mass="9829">MANDIWCHAVKNARQARVTSDESDNPPLSLQELIASSALDVDPHPGRPRLLDTEDKDKLIEFVKKNFQTRRMMINDLCFELTSCMP</sequence>
<keyword evidence="2" id="KW-1185">Reference proteome</keyword>
<accession>A0A3N4JXD0</accession>
<organism evidence="1 2">
    <name type="scientific">Choiromyces venosus 120613-1</name>
    <dbReference type="NCBI Taxonomy" id="1336337"/>
    <lineage>
        <taxon>Eukaryota</taxon>
        <taxon>Fungi</taxon>
        <taxon>Dikarya</taxon>
        <taxon>Ascomycota</taxon>
        <taxon>Pezizomycotina</taxon>
        <taxon>Pezizomycetes</taxon>
        <taxon>Pezizales</taxon>
        <taxon>Tuberaceae</taxon>
        <taxon>Choiromyces</taxon>
    </lineage>
</organism>
<dbReference type="EMBL" id="ML120377">
    <property type="protein sequence ID" value="RPB00791.1"/>
    <property type="molecule type" value="Genomic_DNA"/>
</dbReference>
<evidence type="ECO:0000313" key="1">
    <source>
        <dbReference type="EMBL" id="RPB00791.1"/>
    </source>
</evidence>
<name>A0A3N4JXD0_9PEZI</name>
<gene>
    <name evidence="1" type="ORF">L873DRAFT_1804529</name>
</gene>
<proteinExistence type="predicted"/>
<protein>
    <submittedName>
        <fullName evidence="1">Uncharacterized protein</fullName>
    </submittedName>
</protein>
<dbReference type="AlphaFoldDB" id="A0A3N4JXD0"/>
<dbReference type="Proteomes" id="UP000276215">
    <property type="component" value="Unassembled WGS sequence"/>
</dbReference>
<evidence type="ECO:0000313" key="2">
    <source>
        <dbReference type="Proteomes" id="UP000276215"/>
    </source>
</evidence>
<reference evidence="1 2" key="1">
    <citation type="journal article" date="2018" name="Nat. Ecol. Evol.">
        <title>Pezizomycetes genomes reveal the molecular basis of ectomycorrhizal truffle lifestyle.</title>
        <authorList>
            <person name="Murat C."/>
            <person name="Payen T."/>
            <person name="Noel B."/>
            <person name="Kuo A."/>
            <person name="Morin E."/>
            <person name="Chen J."/>
            <person name="Kohler A."/>
            <person name="Krizsan K."/>
            <person name="Balestrini R."/>
            <person name="Da Silva C."/>
            <person name="Montanini B."/>
            <person name="Hainaut M."/>
            <person name="Levati E."/>
            <person name="Barry K.W."/>
            <person name="Belfiori B."/>
            <person name="Cichocki N."/>
            <person name="Clum A."/>
            <person name="Dockter R.B."/>
            <person name="Fauchery L."/>
            <person name="Guy J."/>
            <person name="Iotti M."/>
            <person name="Le Tacon F."/>
            <person name="Lindquist E.A."/>
            <person name="Lipzen A."/>
            <person name="Malagnac F."/>
            <person name="Mello A."/>
            <person name="Molinier V."/>
            <person name="Miyauchi S."/>
            <person name="Poulain J."/>
            <person name="Riccioni C."/>
            <person name="Rubini A."/>
            <person name="Sitrit Y."/>
            <person name="Splivallo R."/>
            <person name="Traeger S."/>
            <person name="Wang M."/>
            <person name="Zifcakova L."/>
            <person name="Wipf D."/>
            <person name="Zambonelli A."/>
            <person name="Paolocci F."/>
            <person name="Nowrousian M."/>
            <person name="Ottonello S."/>
            <person name="Baldrian P."/>
            <person name="Spatafora J.W."/>
            <person name="Henrissat B."/>
            <person name="Nagy L.G."/>
            <person name="Aury J.M."/>
            <person name="Wincker P."/>
            <person name="Grigoriev I.V."/>
            <person name="Bonfante P."/>
            <person name="Martin F.M."/>
        </authorList>
    </citation>
    <scope>NUCLEOTIDE SEQUENCE [LARGE SCALE GENOMIC DNA]</scope>
    <source>
        <strain evidence="1 2">120613-1</strain>
    </source>
</reference>